<keyword evidence="4" id="KW-1185">Reference proteome</keyword>
<proteinExistence type="predicted"/>
<dbReference type="PANTHER" id="PTHR22803">
    <property type="entry name" value="MANNOSE, PHOSPHOLIPASE, LECTIN RECEPTOR RELATED"/>
    <property type="match status" value="1"/>
</dbReference>
<evidence type="ECO:0000313" key="3">
    <source>
        <dbReference type="EMBL" id="CAH1110014.1"/>
    </source>
</evidence>
<feature type="signal peptide" evidence="1">
    <location>
        <begin position="1"/>
        <end position="17"/>
    </location>
</feature>
<feature type="chain" id="PRO_5040250928" description="C-type lectin domain-containing protein" evidence="1">
    <location>
        <begin position="18"/>
        <end position="164"/>
    </location>
</feature>
<dbReference type="OrthoDB" id="10255512at2759"/>
<evidence type="ECO:0000259" key="2">
    <source>
        <dbReference type="PROSITE" id="PS50041"/>
    </source>
</evidence>
<dbReference type="InterPro" id="IPR001304">
    <property type="entry name" value="C-type_lectin-like"/>
</dbReference>
<protein>
    <recommendedName>
        <fullName evidence="2">C-type lectin domain-containing protein</fullName>
    </recommendedName>
</protein>
<dbReference type="InterPro" id="IPR016187">
    <property type="entry name" value="CTDL_fold"/>
</dbReference>
<reference evidence="3" key="1">
    <citation type="submission" date="2022-01" db="EMBL/GenBank/DDBJ databases">
        <authorList>
            <person name="King R."/>
        </authorList>
    </citation>
    <scope>NUCLEOTIDE SEQUENCE</scope>
</reference>
<dbReference type="AlphaFoldDB" id="A0A9P0GBZ3"/>
<dbReference type="SMART" id="SM00034">
    <property type="entry name" value="CLECT"/>
    <property type="match status" value="1"/>
</dbReference>
<dbReference type="Pfam" id="PF00059">
    <property type="entry name" value="Lectin_C"/>
    <property type="match status" value="1"/>
</dbReference>
<sequence>MNSHLAILSVFICFTTALPFVENDPQLLKLKEGTKYYFVNLQFMNFDSAAEACKAVGLQLAAIENEGEYYAILNKLTGIFGLVGIPKTFWVSGKQTPSESTQWVWSSTNKSISGFTDWGEDEPNNARGDCLRIVVGGNYISTHSWTVQICNEEAMSVCETIPYN</sequence>
<organism evidence="3 4">
    <name type="scientific">Psylliodes chrysocephalus</name>
    <dbReference type="NCBI Taxonomy" id="3402493"/>
    <lineage>
        <taxon>Eukaryota</taxon>
        <taxon>Metazoa</taxon>
        <taxon>Ecdysozoa</taxon>
        <taxon>Arthropoda</taxon>
        <taxon>Hexapoda</taxon>
        <taxon>Insecta</taxon>
        <taxon>Pterygota</taxon>
        <taxon>Neoptera</taxon>
        <taxon>Endopterygota</taxon>
        <taxon>Coleoptera</taxon>
        <taxon>Polyphaga</taxon>
        <taxon>Cucujiformia</taxon>
        <taxon>Chrysomeloidea</taxon>
        <taxon>Chrysomelidae</taxon>
        <taxon>Galerucinae</taxon>
        <taxon>Alticini</taxon>
        <taxon>Psylliodes</taxon>
    </lineage>
</organism>
<evidence type="ECO:0000313" key="4">
    <source>
        <dbReference type="Proteomes" id="UP001153636"/>
    </source>
</evidence>
<feature type="domain" description="C-type lectin" evidence="2">
    <location>
        <begin position="31"/>
        <end position="159"/>
    </location>
</feature>
<dbReference type="SUPFAM" id="SSF56436">
    <property type="entry name" value="C-type lectin-like"/>
    <property type="match status" value="1"/>
</dbReference>
<keyword evidence="1" id="KW-0732">Signal</keyword>
<dbReference type="InterPro" id="IPR016186">
    <property type="entry name" value="C-type_lectin-like/link_sf"/>
</dbReference>
<gene>
    <name evidence="3" type="ORF">PSYICH_LOCUS10545</name>
</gene>
<dbReference type="EMBL" id="OV651816">
    <property type="protein sequence ID" value="CAH1110014.1"/>
    <property type="molecule type" value="Genomic_DNA"/>
</dbReference>
<dbReference type="InterPro" id="IPR050111">
    <property type="entry name" value="C-type_lectin/snaclec_domain"/>
</dbReference>
<dbReference type="Proteomes" id="UP001153636">
    <property type="component" value="Chromosome 4"/>
</dbReference>
<dbReference type="CDD" id="cd00037">
    <property type="entry name" value="CLECT"/>
    <property type="match status" value="1"/>
</dbReference>
<dbReference type="Gene3D" id="3.10.100.10">
    <property type="entry name" value="Mannose-Binding Protein A, subunit A"/>
    <property type="match status" value="1"/>
</dbReference>
<name>A0A9P0GBZ3_9CUCU</name>
<evidence type="ECO:0000256" key="1">
    <source>
        <dbReference type="SAM" id="SignalP"/>
    </source>
</evidence>
<accession>A0A9P0GBZ3</accession>
<dbReference type="PROSITE" id="PS50041">
    <property type="entry name" value="C_TYPE_LECTIN_2"/>
    <property type="match status" value="1"/>
</dbReference>